<name>A0A0C9VLZ8_SPHS4</name>
<feature type="compositionally biased region" description="Polar residues" evidence="1">
    <location>
        <begin position="1"/>
        <end position="19"/>
    </location>
</feature>
<accession>A0A0C9VLZ8</accession>
<sequence>MQLQAINKQQSQPTISAANKENIPPISVVNVVQKHAQEYEKCFQNERKVSKQRQLTLMAAQERISQLELAAVKASSDASQAASTSLQTQGELEKSSAVISRLKRDNNALRQCV</sequence>
<dbReference type="HOGENOM" id="CLU_2135143_0_0_1"/>
<feature type="region of interest" description="Disordered" evidence="1">
    <location>
        <begin position="80"/>
        <end position="99"/>
    </location>
</feature>
<feature type="region of interest" description="Disordered" evidence="1">
    <location>
        <begin position="1"/>
        <end position="20"/>
    </location>
</feature>
<gene>
    <name evidence="2" type="ORF">M422DRAFT_48067</name>
</gene>
<proteinExistence type="predicted"/>
<evidence type="ECO:0000313" key="2">
    <source>
        <dbReference type="EMBL" id="KIJ42817.1"/>
    </source>
</evidence>
<dbReference type="AlphaFoldDB" id="A0A0C9VLZ8"/>
<protein>
    <submittedName>
        <fullName evidence="2">Uncharacterized protein</fullName>
    </submittedName>
</protein>
<keyword evidence="3" id="KW-1185">Reference proteome</keyword>
<evidence type="ECO:0000256" key="1">
    <source>
        <dbReference type="SAM" id="MobiDB-lite"/>
    </source>
</evidence>
<dbReference type="Proteomes" id="UP000054279">
    <property type="component" value="Unassembled WGS sequence"/>
</dbReference>
<dbReference type="EMBL" id="KN837127">
    <property type="protein sequence ID" value="KIJ42817.1"/>
    <property type="molecule type" value="Genomic_DNA"/>
</dbReference>
<reference evidence="2 3" key="1">
    <citation type="submission" date="2014-06" db="EMBL/GenBank/DDBJ databases">
        <title>Evolutionary Origins and Diversification of the Mycorrhizal Mutualists.</title>
        <authorList>
            <consortium name="DOE Joint Genome Institute"/>
            <consortium name="Mycorrhizal Genomics Consortium"/>
            <person name="Kohler A."/>
            <person name="Kuo A."/>
            <person name="Nagy L.G."/>
            <person name="Floudas D."/>
            <person name="Copeland A."/>
            <person name="Barry K.W."/>
            <person name="Cichocki N."/>
            <person name="Veneault-Fourrey C."/>
            <person name="LaButti K."/>
            <person name="Lindquist E.A."/>
            <person name="Lipzen A."/>
            <person name="Lundell T."/>
            <person name="Morin E."/>
            <person name="Murat C."/>
            <person name="Riley R."/>
            <person name="Ohm R."/>
            <person name="Sun H."/>
            <person name="Tunlid A."/>
            <person name="Henrissat B."/>
            <person name="Grigoriev I.V."/>
            <person name="Hibbett D.S."/>
            <person name="Martin F."/>
        </authorList>
    </citation>
    <scope>NUCLEOTIDE SEQUENCE [LARGE SCALE GENOMIC DNA]</scope>
    <source>
        <strain evidence="2 3">SS14</strain>
    </source>
</reference>
<organism evidence="2 3">
    <name type="scientific">Sphaerobolus stellatus (strain SS14)</name>
    <dbReference type="NCBI Taxonomy" id="990650"/>
    <lineage>
        <taxon>Eukaryota</taxon>
        <taxon>Fungi</taxon>
        <taxon>Dikarya</taxon>
        <taxon>Basidiomycota</taxon>
        <taxon>Agaricomycotina</taxon>
        <taxon>Agaricomycetes</taxon>
        <taxon>Phallomycetidae</taxon>
        <taxon>Geastrales</taxon>
        <taxon>Sphaerobolaceae</taxon>
        <taxon>Sphaerobolus</taxon>
    </lineage>
</organism>
<evidence type="ECO:0000313" key="3">
    <source>
        <dbReference type="Proteomes" id="UP000054279"/>
    </source>
</evidence>